<dbReference type="GO" id="GO:0016987">
    <property type="term" value="F:sigma factor activity"/>
    <property type="evidence" value="ECO:0007669"/>
    <property type="project" value="UniProtKB-KW"/>
</dbReference>
<dbReference type="STRING" id="1122155.SAMN02745158_01801"/>
<dbReference type="InterPro" id="IPR007627">
    <property type="entry name" value="RNA_pol_sigma70_r2"/>
</dbReference>
<dbReference type="GO" id="GO:0003677">
    <property type="term" value="F:DNA binding"/>
    <property type="evidence" value="ECO:0007669"/>
    <property type="project" value="UniProtKB-KW"/>
</dbReference>
<evidence type="ECO:0000256" key="4">
    <source>
        <dbReference type="ARBA" id="ARBA00023125"/>
    </source>
</evidence>
<dbReference type="Proteomes" id="UP000184245">
    <property type="component" value="Unassembled WGS sequence"/>
</dbReference>
<dbReference type="Pfam" id="PF04542">
    <property type="entry name" value="Sigma70_r2"/>
    <property type="match status" value="1"/>
</dbReference>
<keyword evidence="5" id="KW-0804">Transcription</keyword>
<accession>A0A1M4WYG8</accession>
<keyword evidence="3" id="KW-0731">Sigma factor</keyword>
<dbReference type="NCBIfam" id="TIGR02937">
    <property type="entry name" value="sigma70-ECF"/>
    <property type="match status" value="1"/>
</dbReference>
<name>A0A1M4WYG8_9CLOT</name>
<evidence type="ECO:0000313" key="9">
    <source>
        <dbReference type="Proteomes" id="UP000184245"/>
    </source>
</evidence>
<feature type="domain" description="RNA polymerase sigma-70 region 4" evidence="7">
    <location>
        <begin position="97"/>
        <end position="145"/>
    </location>
</feature>
<dbReference type="InterPro" id="IPR013325">
    <property type="entry name" value="RNA_pol_sigma_r2"/>
</dbReference>
<evidence type="ECO:0000256" key="5">
    <source>
        <dbReference type="ARBA" id="ARBA00023163"/>
    </source>
</evidence>
<reference evidence="8 9" key="1">
    <citation type="submission" date="2016-11" db="EMBL/GenBank/DDBJ databases">
        <authorList>
            <person name="Jaros S."/>
            <person name="Januszkiewicz K."/>
            <person name="Wedrychowicz H."/>
        </authorList>
    </citation>
    <scope>NUCLEOTIDE SEQUENCE [LARGE SCALE GENOMIC DNA]</scope>
    <source>
        <strain evidence="8 9">DSM 17459</strain>
    </source>
</reference>
<dbReference type="Pfam" id="PF04545">
    <property type="entry name" value="Sigma70_r4"/>
    <property type="match status" value="1"/>
</dbReference>
<dbReference type="GO" id="GO:0006352">
    <property type="term" value="P:DNA-templated transcription initiation"/>
    <property type="evidence" value="ECO:0007669"/>
    <property type="project" value="InterPro"/>
</dbReference>
<evidence type="ECO:0000256" key="3">
    <source>
        <dbReference type="ARBA" id="ARBA00023082"/>
    </source>
</evidence>
<dbReference type="InterPro" id="IPR039425">
    <property type="entry name" value="RNA_pol_sigma-70-like"/>
</dbReference>
<evidence type="ECO:0000313" key="8">
    <source>
        <dbReference type="EMBL" id="SHE86286.1"/>
    </source>
</evidence>
<proteinExistence type="inferred from homology"/>
<dbReference type="InterPro" id="IPR014284">
    <property type="entry name" value="RNA_pol_sigma-70_dom"/>
</dbReference>
<sequence>MSMDLEEQYDKIYRYCYYRLHQREAAEDVTQETFLRFLESEGYRDRGRALQYLYTIARNLCIDEYRKRKTTEELHDNMADADLEEKLLTAISLKKVLFQLTEEERELLLLRYVNEVPVMSICKIFKMSRFAVYRKTTKALKQLQELLEKEEFS</sequence>
<evidence type="ECO:0000259" key="6">
    <source>
        <dbReference type="Pfam" id="PF04542"/>
    </source>
</evidence>
<keyword evidence="2" id="KW-0805">Transcription regulation</keyword>
<dbReference type="SUPFAM" id="SSF88946">
    <property type="entry name" value="Sigma2 domain of RNA polymerase sigma factors"/>
    <property type="match status" value="1"/>
</dbReference>
<dbReference type="SUPFAM" id="SSF88659">
    <property type="entry name" value="Sigma3 and sigma4 domains of RNA polymerase sigma factors"/>
    <property type="match status" value="1"/>
</dbReference>
<evidence type="ECO:0000259" key="7">
    <source>
        <dbReference type="Pfam" id="PF04545"/>
    </source>
</evidence>
<dbReference type="Gene3D" id="1.10.10.10">
    <property type="entry name" value="Winged helix-like DNA-binding domain superfamily/Winged helix DNA-binding domain"/>
    <property type="match status" value="1"/>
</dbReference>
<protein>
    <submittedName>
        <fullName evidence="8">RNA polymerase sigma-70 factor, ECF subfamily</fullName>
    </submittedName>
</protein>
<dbReference type="PANTHER" id="PTHR43133">
    <property type="entry name" value="RNA POLYMERASE ECF-TYPE SIGMA FACTO"/>
    <property type="match status" value="1"/>
</dbReference>
<evidence type="ECO:0000256" key="1">
    <source>
        <dbReference type="ARBA" id="ARBA00010641"/>
    </source>
</evidence>
<comment type="similarity">
    <text evidence="1">Belongs to the sigma-70 factor family. ECF subfamily.</text>
</comment>
<dbReference type="Gene3D" id="1.10.1740.10">
    <property type="match status" value="1"/>
</dbReference>
<dbReference type="InterPro" id="IPR036388">
    <property type="entry name" value="WH-like_DNA-bd_sf"/>
</dbReference>
<evidence type="ECO:0000256" key="2">
    <source>
        <dbReference type="ARBA" id="ARBA00023015"/>
    </source>
</evidence>
<dbReference type="EMBL" id="FQVI01000007">
    <property type="protein sequence ID" value="SHE86286.1"/>
    <property type="molecule type" value="Genomic_DNA"/>
</dbReference>
<keyword evidence="4" id="KW-0238">DNA-binding</keyword>
<dbReference type="PANTHER" id="PTHR43133:SF8">
    <property type="entry name" value="RNA POLYMERASE SIGMA FACTOR HI_1459-RELATED"/>
    <property type="match status" value="1"/>
</dbReference>
<dbReference type="InterPro" id="IPR007630">
    <property type="entry name" value="RNA_pol_sigma70_r4"/>
</dbReference>
<keyword evidence="9" id="KW-1185">Reference proteome</keyword>
<feature type="domain" description="RNA polymerase sigma-70 region 2" evidence="6">
    <location>
        <begin position="9"/>
        <end position="69"/>
    </location>
</feature>
<gene>
    <name evidence="8" type="ORF">SAMN02745158_01801</name>
</gene>
<organism evidence="8 9">
    <name type="scientific">Lactonifactor longoviformis DSM 17459</name>
    <dbReference type="NCBI Taxonomy" id="1122155"/>
    <lineage>
        <taxon>Bacteria</taxon>
        <taxon>Bacillati</taxon>
        <taxon>Bacillota</taxon>
        <taxon>Clostridia</taxon>
        <taxon>Eubacteriales</taxon>
        <taxon>Clostridiaceae</taxon>
        <taxon>Lactonifactor</taxon>
    </lineage>
</organism>
<dbReference type="InterPro" id="IPR013324">
    <property type="entry name" value="RNA_pol_sigma_r3/r4-like"/>
</dbReference>
<dbReference type="AlphaFoldDB" id="A0A1M4WYG8"/>